<proteinExistence type="predicted"/>
<dbReference type="Proteomes" id="UP000288805">
    <property type="component" value="Unassembled WGS sequence"/>
</dbReference>
<accession>A0A438EV54</accession>
<sequence>MDPNHKLGEATEEPVVDKRMYQKLVGRLIYLAHTQLDIAYSVSVISQFMHDPREPHLQAAYRVLHYLKGNPRKRILFKKNNTLALEAYTDADNVVKKQNVVARSSAESEFRVIAQGLCELLWLKIILDDLRIKWDGPMKLYYDNKSTINIAHNPIQHDRTKHIEIDRHLIKEKLEEGIVCMSYVPSEHQLADILTKGLNSSMFHDLVFKLGMEDIYSSA</sequence>
<evidence type="ECO:0000313" key="1">
    <source>
        <dbReference type="EMBL" id="RVW51590.1"/>
    </source>
</evidence>
<dbReference type="SUPFAM" id="SSF56672">
    <property type="entry name" value="DNA/RNA polymerases"/>
    <property type="match status" value="1"/>
</dbReference>
<dbReference type="PANTHER" id="PTHR11439">
    <property type="entry name" value="GAG-POL-RELATED RETROTRANSPOSON"/>
    <property type="match status" value="1"/>
</dbReference>
<dbReference type="EMBL" id="QGNW01001179">
    <property type="protein sequence ID" value="RVW51590.1"/>
    <property type="molecule type" value="Genomic_DNA"/>
</dbReference>
<protein>
    <submittedName>
        <fullName evidence="1">Retrovirus-related Pol polyprotein from transposon RE1</fullName>
    </submittedName>
</protein>
<gene>
    <name evidence="1" type="primary">RE1_2502</name>
    <name evidence="1" type="ORF">CK203_066584</name>
</gene>
<reference evidence="1 2" key="1">
    <citation type="journal article" date="2018" name="PLoS Genet.">
        <title>Population sequencing reveals clonal diversity and ancestral inbreeding in the grapevine cultivar Chardonnay.</title>
        <authorList>
            <person name="Roach M.J."/>
            <person name="Johnson D.L."/>
            <person name="Bohlmann J."/>
            <person name="van Vuuren H.J."/>
            <person name="Jones S.J."/>
            <person name="Pretorius I.S."/>
            <person name="Schmidt S.A."/>
            <person name="Borneman A.R."/>
        </authorList>
    </citation>
    <scope>NUCLEOTIDE SEQUENCE [LARGE SCALE GENOMIC DNA]</scope>
    <source>
        <strain evidence="2">cv. Chardonnay</strain>
        <tissue evidence="1">Leaf</tissue>
    </source>
</reference>
<name>A0A438EV54_VITVI</name>
<dbReference type="CDD" id="cd09272">
    <property type="entry name" value="RNase_HI_RT_Ty1"/>
    <property type="match status" value="1"/>
</dbReference>
<comment type="caution">
    <text evidence="1">The sequence shown here is derived from an EMBL/GenBank/DDBJ whole genome shotgun (WGS) entry which is preliminary data.</text>
</comment>
<dbReference type="InterPro" id="IPR043502">
    <property type="entry name" value="DNA/RNA_pol_sf"/>
</dbReference>
<dbReference type="PANTHER" id="PTHR11439:SF470">
    <property type="entry name" value="CYSTEINE-RICH RLK (RECEPTOR-LIKE PROTEIN KINASE) 8"/>
    <property type="match status" value="1"/>
</dbReference>
<evidence type="ECO:0000313" key="2">
    <source>
        <dbReference type="Proteomes" id="UP000288805"/>
    </source>
</evidence>
<organism evidence="1 2">
    <name type="scientific">Vitis vinifera</name>
    <name type="common">Grape</name>
    <dbReference type="NCBI Taxonomy" id="29760"/>
    <lineage>
        <taxon>Eukaryota</taxon>
        <taxon>Viridiplantae</taxon>
        <taxon>Streptophyta</taxon>
        <taxon>Embryophyta</taxon>
        <taxon>Tracheophyta</taxon>
        <taxon>Spermatophyta</taxon>
        <taxon>Magnoliopsida</taxon>
        <taxon>eudicotyledons</taxon>
        <taxon>Gunneridae</taxon>
        <taxon>Pentapetalae</taxon>
        <taxon>rosids</taxon>
        <taxon>Vitales</taxon>
        <taxon>Vitaceae</taxon>
        <taxon>Viteae</taxon>
        <taxon>Vitis</taxon>
    </lineage>
</organism>
<dbReference type="AlphaFoldDB" id="A0A438EV54"/>